<dbReference type="AlphaFoldDB" id="A0A809RBE7"/>
<accession>A0A809RBE7</accession>
<proteinExistence type="predicted"/>
<dbReference type="KEGG" id="npy:NPRO_23540"/>
<evidence type="ECO:0000313" key="2">
    <source>
        <dbReference type="Proteomes" id="UP000662873"/>
    </source>
</evidence>
<sequence length="167" mass="18583">MTRLTHWILPLVGSAALAGGVFLPAQDTQLDAKQLKEMITNLGYVPKDLAEGKFEFVVSREELDIPLAAEVSASKNYVWLTAYFGQIPTDFGDRPLKMLRANFEVQPSQFYITKSDKLMMGIALDNRNIHPAILRRNVDKVAKDVASTQALWTFDGVDQSGPQTQAK</sequence>
<reference evidence="1" key="1">
    <citation type="journal article" name="DNA Res.">
        <title>The physiological potential of anammox bacteria as revealed by their core genome structure.</title>
        <authorList>
            <person name="Okubo T."/>
            <person name="Toyoda A."/>
            <person name="Fukuhara K."/>
            <person name="Uchiyama I."/>
            <person name="Harigaya Y."/>
            <person name="Kuroiwa M."/>
            <person name="Suzuki T."/>
            <person name="Murakami Y."/>
            <person name="Suwa Y."/>
            <person name="Takami H."/>
        </authorList>
    </citation>
    <scope>NUCLEOTIDE SEQUENCE</scope>
    <source>
        <strain evidence="1">317325-2</strain>
    </source>
</reference>
<gene>
    <name evidence="1" type="ORF">NPRO_23540</name>
</gene>
<name>A0A809RBE7_9BACT</name>
<protein>
    <submittedName>
        <fullName evidence="1">Uncharacterized protein</fullName>
    </submittedName>
</protein>
<dbReference type="EMBL" id="AP021858">
    <property type="protein sequence ID" value="BBO24759.1"/>
    <property type="molecule type" value="Genomic_DNA"/>
</dbReference>
<organism evidence="1 2">
    <name type="scientific">Candidatus Nitrosymbiomonas proteolyticus</name>
    <dbReference type="NCBI Taxonomy" id="2608984"/>
    <lineage>
        <taxon>Bacteria</taxon>
        <taxon>Bacillati</taxon>
        <taxon>Armatimonadota</taxon>
        <taxon>Armatimonadota incertae sedis</taxon>
        <taxon>Candidatus Nitrosymbiomonas</taxon>
    </lineage>
</organism>
<dbReference type="Proteomes" id="UP000662873">
    <property type="component" value="Chromosome"/>
</dbReference>
<evidence type="ECO:0000313" key="1">
    <source>
        <dbReference type="EMBL" id="BBO24759.1"/>
    </source>
</evidence>